<keyword evidence="3" id="KW-1185">Reference proteome</keyword>
<comment type="caution">
    <text evidence="2">The sequence shown here is derived from an EMBL/GenBank/DDBJ whole genome shotgun (WGS) entry which is preliminary data.</text>
</comment>
<evidence type="ECO:0000313" key="3">
    <source>
        <dbReference type="Proteomes" id="UP000658131"/>
    </source>
</evidence>
<reference evidence="2 3" key="1">
    <citation type="submission" date="2020-08" db="EMBL/GenBank/DDBJ databases">
        <title>Genome public.</title>
        <authorList>
            <person name="Liu C."/>
            <person name="Sun Q."/>
        </authorList>
    </citation>
    <scope>NUCLEOTIDE SEQUENCE [LARGE SCALE GENOMIC DNA]</scope>
    <source>
        <strain evidence="2 3">BX1</strain>
    </source>
</reference>
<evidence type="ECO:0000256" key="1">
    <source>
        <dbReference type="SAM" id="Phobius"/>
    </source>
</evidence>
<evidence type="ECO:0008006" key="4">
    <source>
        <dbReference type="Google" id="ProtNLM"/>
    </source>
</evidence>
<feature type="transmembrane region" description="Helical" evidence="1">
    <location>
        <begin position="131"/>
        <end position="148"/>
    </location>
</feature>
<keyword evidence="1" id="KW-0472">Membrane</keyword>
<protein>
    <recommendedName>
        <fullName evidence="4">Protein-S-isoprenylcysteine O-methyltransferase Ste14</fullName>
    </recommendedName>
</protein>
<keyword evidence="1" id="KW-1133">Transmembrane helix</keyword>
<organism evidence="2 3">
    <name type="scientific">Yanshouia hominis</name>
    <dbReference type="NCBI Taxonomy" id="2763673"/>
    <lineage>
        <taxon>Bacteria</taxon>
        <taxon>Bacillati</taxon>
        <taxon>Bacillota</taxon>
        <taxon>Clostridia</taxon>
        <taxon>Eubacteriales</taxon>
        <taxon>Oscillospiraceae</taxon>
        <taxon>Yanshouia</taxon>
    </lineage>
</organism>
<dbReference type="Gene3D" id="1.20.120.1630">
    <property type="match status" value="1"/>
</dbReference>
<feature type="transmembrane region" description="Helical" evidence="1">
    <location>
        <begin position="29"/>
        <end position="49"/>
    </location>
</feature>
<evidence type="ECO:0000313" key="2">
    <source>
        <dbReference type="EMBL" id="MBC8576568.1"/>
    </source>
</evidence>
<proteinExistence type="predicted"/>
<name>A0ABR7NLP4_9FIRM</name>
<accession>A0ABR7NLP4</accession>
<feature type="transmembrane region" description="Helical" evidence="1">
    <location>
        <begin position="103"/>
        <end position="124"/>
    </location>
</feature>
<dbReference type="RefSeq" id="WP_262400076.1">
    <property type="nucleotide sequence ID" value="NZ_JACRTB010000012.1"/>
</dbReference>
<gene>
    <name evidence="2" type="ORF">H8717_09145</name>
</gene>
<keyword evidence="1" id="KW-0812">Transmembrane</keyword>
<dbReference type="EMBL" id="JACRTB010000012">
    <property type="protein sequence ID" value="MBC8576568.1"/>
    <property type="molecule type" value="Genomic_DNA"/>
</dbReference>
<sequence length="192" mass="22032">MRIVVAGCAAFLLLYLFDCLKLAGYARFAGPFFFCGFSALLGCSLMAAFRGEAAFVLPFLLRIFCLALTLLCFFLLLSALFFVLPFGRVYLKPERNAVIDTGLYALCRHPGVLFFFLMYGFLWLFTGRMTVLWACLAWTAMDVLHVWVQDRFFFPRSIDGYREYQNATPFLIPDARSAGRCLADLRRERRSR</sequence>
<feature type="transmembrane region" description="Helical" evidence="1">
    <location>
        <begin position="61"/>
        <end position="83"/>
    </location>
</feature>
<dbReference type="Proteomes" id="UP000658131">
    <property type="component" value="Unassembled WGS sequence"/>
</dbReference>